<protein>
    <submittedName>
        <fullName evidence="1">Uncharacterized protein</fullName>
    </submittedName>
</protein>
<accession>A0A5E4R9Z7</accession>
<gene>
    <name evidence="1" type="ORF">LSINAPIS_LOCUS15531</name>
</gene>
<organism evidence="1 2">
    <name type="scientific">Leptidea sinapis</name>
    <dbReference type="NCBI Taxonomy" id="189913"/>
    <lineage>
        <taxon>Eukaryota</taxon>
        <taxon>Metazoa</taxon>
        <taxon>Ecdysozoa</taxon>
        <taxon>Arthropoda</taxon>
        <taxon>Hexapoda</taxon>
        <taxon>Insecta</taxon>
        <taxon>Pterygota</taxon>
        <taxon>Neoptera</taxon>
        <taxon>Endopterygota</taxon>
        <taxon>Lepidoptera</taxon>
        <taxon>Glossata</taxon>
        <taxon>Ditrysia</taxon>
        <taxon>Papilionoidea</taxon>
        <taxon>Pieridae</taxon>
        <taxon>Dismorphiinae</taxon>
        <taxon>Leptidea</taxon>
    </lineage>
</organism>
<reference evidence="1 2" key="1">
    <citation type="submission" date="2017-07" db="EMBL/GenBank/DDBJ databases">
        <authorList>
            <person name="Talla V."/>
            <person name="Backstrom N."/>
        </authorList>
    </citation>
    <scope>NUCLEOTIDE SEQUENCE [LARGE SCALE GENOMIC DNA]</scope>
</reference>
<dbReference type="Proteomes" id="UP000324832">
    <property type="component" value="Unassembled WGS sequence"/>
</dbReference>
<sequence>MIQALIGVCGEGVRLPLLLQEIVDNLTSPEVLNKLDCGMDLTAPQIESACALLSYLGDALNSVSVAQPHRNVLYFTHVLKCIEEAQLVPYYNP</sequence>
<evidence type="ECO:0000313" key="2">
    <source>
        <dbReference type="Proteomes" id="UP000324832"/>
    </source>
</evidence>
<keyword evidence="2" id="KW-1185">Reference proteome</keyword>
<dbReference type="EMBL" id="FZQP02007080">
    <property type="protein sequence ID" value="VVD06114.1"/>
    <property type="molecule type" value="Genomic_DNA"/>
</dbReference>
<evidence type="ECO:0000313" key="1">
    <source>
        <dbReference type="EMBL" id="VVD06114.1"/>
    </source>
</evidence>
<proteinExistence type="predicted"/>
<name>A0A5E4R9Z7_9NEOP</name>
<dbReference type="AlphaFoldDB" id="A0A5E4R9Z7"/>